<feature type="domain" description="Transposable element P transposase-like RNase H C-terminal" evidence="1">
    <location>
        <begin position="3"/>
        <end position="33"/>
    </location>
</feature>
<reference evidence="2 3" key="1">
    <citation type="submission" date="2023-01" db="EMBL/GenBank/DDBJ databases">
        <authorList>
            <person name="Whitehead M."/>
        </authorList>
    </citation>
    <scope>NUCLEOTIDE SEQUENCE [LARGE SCALE GENOMIC DNA]</scope>
</reference>
<dbReference type="PANTHER" id="PTHR47577:SF2">
    <property type="entry name" value="THAP DOMAIN CONTAINING 9"/>
    <property type="match status" value="1"/>
</dbReference>
<evidence type="ECO:0000313" key="3">
    <source>
        <dbReference type="Proteomes" id="UP001160148"/>
    </source>
</evidence>
<sequence length="255" mass="29809">MCQDPLEKFFGIIRQSSGPNDHPTTPTFLHLYKILSIYSVLKPPKYGNCSITYCDVPQISLADLREIFHDKENPRVEKINKLKIKLDKLIEEGQWEPCDIFPNCSNNEECSVRDCIVYYICGYVTKKLLKWKKCLQCINFFKNSNANHPAAELVSLKSKGQLIYPNSSLYEFLSTIEHSFALHCHEYDVFDKVIDDITGKDFNFNYTCLEHVIDVTTEIIVNYIQMRLRQFSYQENLKMKKVSMVKKKISKLYNT</sequence>
<dbReference type="EMBL" id="CARXXK010000002">
    <property type="protein sequence ID" value="CAI6359080.1"/>
    <property type="molecule type" value="Genomic_DNA"/>
</dbReference>
<evidence type="ECO:0000313" key="2">
    <source>
        <dbReference type="EMBL" id="CAI6359080.1"/>
    </source>
</evidence>
<organism evidence="2 3">
    <name type="scientific">Macrosiphum euphorbiae</name>
    <name type="common">potato aphid</name>
    <dbReference type="NCBI Taxonomy" id="13131"/>
    <lineage>
        <taxon>Eukaryota</taxon>
        <taxon>Metazoa</taxon>
        <taxon>Ecdysozoa</taxon>
        <taxon>Arthropoda</taxon>
        <taxon>Hexapoda</taxon>
        <taxon>Insecta</taxon>
        <taxon>Pterygota</taxon>
        <taxon>Neoptera</taxon>
        <taxon>Paraneoptera</taxon>
        <taxon>Hemiptera</taxon>
        <taxon>Sternorrhyncha</taxon>
        <taxon>Aphidomorpha</taxon>
        <taxon>Aphidoidea</taxon>
        <taxon>Aphididae</taxon>
        <taxon>Macrosiphini</taxon>
        <taxon>Macrosiphum</taxon>
    </lineage>
</organism>
<dbReference type="PANTHER" id="PTHR47577">
    <property type="entry name" value="THAP DOMAIN-CONTAINING PROTEIN 6"/>
    <property type="match status" value="1"/>
</dbReference>
<keyword evidence="3" id="KW-1185">Reference proteome</keyword>
<dbReference type="InterPro" id="IPR048367">
    <property type="entry name" value="TNP-like_RNaseH_C"/>
</dbReference>
<comment type="caution">
    <text evidence="2">The sequence shown here is derived from an EMBL/GenBank/DDBJ whole genome shotgun (WGS) entry which is preliminary data.</text>
</comment>
<name>A0AAV0WT27_9HEMI</name>
<dbReference type="AlphaFoldDB" id="A0AAV0WT27"/>
<evidence type="ECO:0000259" key="1">
    <source>
        <dbReference type="Pfam" id="PF21789"/>
    </source>
</evidence>
<proteinExistence type="predicted"/>
<accession>A0AAV0WT27</accession>
<protein>
    <recommendedName>
        <fullName evidence="1">Transposable element P transposase-like RNase H C-terminal domain-containing protein</fullName>
    </recommendedName>
</protein>
<dbReference type="Proteomes" id="UP001160148">
    <property type="component" value="Unassembled WGS sequence"/>
</dbReference>
<dbReference type="Pfam" id="PF21789">
    <property type="entry name" value="TNP-like_RNaseH_C"/>
    <property type="match status" value="1"/>
</dbReference>
<gene>
    <name evidence="2" type="ORF">MEUPH1_LOCUS14526</name>
</gene>